<dbReference type="AlphaFoldDB" id="D7BGH2"/>
<reference evidence="3 4" key="1">
    <citation type="journal article" date="2010" name="Stand. Genomic Sci.">
        <title>Complete genome sequence of Meiothermus silvanus type strain (VI-R2).</title>
        <authorList>
            <person name="Sikorski J."/>
            <person name="Tindall B.J."/>
            <person name="Lowry S."/>
            <person name="Lucas S."/>
            <person name="Nolan M."/>
            <person name="Copeland A."/>
            <person name="Glavina Del Rio T."/>
            <person name="Tice H."/>
            <person name="Cheng J.F."/>
            <person name="Han C."/>
            <person name="Pitluck S."/>
            <person name="Liolios K."/>
            <person name="Ivanova N."/>
            <person name="Mavromatis K."/>
            <person name="Mikhailova N."/>
            <person name="Pati A."/>
            <person name="Goodwin L."/>
            <person name="Chen A."/>
            <person name="Palaniappan K."/>
            <person name="Land M."/>
            <person name="Hauser L."/>
            <person name="Chang Y.J."/>
            <person name="Jeffries C.D."/>
            <person name="Rohde M."/>
            <person name="Goker M."/>
            <person name="Woyke T."/>
            <person name="Bristow J."/>
            <person name="Eisen J.A."/>
            <person name="Markowitz V."/>
            <person name="Hugenholtz P."/>
            <person name="Kyrpides N.C."/>
            <person name="Klenk H.P."/>
            <person name="Lapidus A."/>
        </authorList>
    </citation>
    <scope>NUCLEOTIDE SEQUENCE [LARGE SCALE GENOMIC DNA]</scope>
    <source>
        <strain evidence="4">ATCC 700542 / DSM 9946 / VI-R2</strain>
    </source>
</reference>
<feature type="domain" description="Phage-Barnase-EndoU-ColicinE5/D-RelE like nuclease 2" evidence="2">
    <location>
        <begin position="263"/>
        <end position="387"/>
    </location>
</feature>
<evidence type="ECO:0000259" key="2">
    <source>
        <dbReference type="Pfam" id="PF18810"/>
    </source>
</evidence>
<dbReference type="HOGENOM" id="CLU_044450_3_2_0"/>
<dbReference type="Proteomes" id="UP000001916">
    <property type="component" value="Chromosome"/>
</dbReference>
<dbReference type="RefSeq" id="WP_013158344.1">
    <property type="nucleotide sequence ID" value="NC_014212.1"/>
</dbReference>
<dbReference type="EMBL" id="CP002042">
    <property type="protein sequence ID" value="ADH63788.1"/>
    <property type="molecule type" value="Genomic_DNA"/>
</dbReference>
<accession>D7BGH2</accession>
<dbReference type="OrthoDB" id="9813502at2"/>
<dbReference type="STRING" id="526227.Mesil_1913"/>
<protein>
    <submittedName>
        <fullName evidence="3">Head morphogenesis protein SPP1 gp7</fullName>
    </submittedName>
</protein>
<proteinExistence type="predicted"/>
<dbReference type="InterPro" id="IPR041110">
    <property type="entry name" value="PBECR2"/>
</dbReference>
<evidence type="ECO:0000313" key="4">
    <source>
        <dbReference type="Proteomes" id="UP000001916"/>
    </source>
</evidence>
<feature type="domain" description="Phage head morphogenesis" evidence="1">
    <location>
        <begin position="55"/>
        <end position="167"/>
    </location>
</feature>
<evidence type="ECO:0000313" key="3">
    <source>
        <dbReference type="EMBL" id="ADH63788.1"/>
    </source>
</evidence>
<dbReference type="eggNOG" id="COG2369">
    <property type="taxonomic scope" value="Bacteria"/>
</dbReference>
<evidence type="ECO:0000259" key="1">
    <source>
        <dbReference type="Pfam" id="PF04233"/>
    </source>
</evidence>
<keyword evidence="4" id="KW-1185">Reference proteome</keyword>
<name>D7BGH2_ALLS1</name>
<organism evidence="3 4">
    <name type="scientific">Allomeiothermus silvanus (strain ATCC 700542 / DSM 9946 / NBRC 106475 / NCIMB 13440 / VI-R2)</name>
    <name type="common">Thermus silvanus</name>
    <dbReference type="NCBI Taxonomy" id="526227"/>
    <lineage>
        <taxon>Bacteria</taxon>
        <taxon>Thermotogati</taxon>
        <taxon>Deinococcota</taxon>
        <taxon>Deinococci</taxon>
        <taxon>Thermales</taxon>
        <taxon>Thermaceae</taxon>
        <taxon>Allomeiothermus</taxon>
    </lineage>
</organism>
<gene>
    <name evidence="3" type="ordered locus">Mesil_1913</name>
</gene>
<dbReference type="Pfam" id="PF04233">
    <property type="entry name" value="Phage_Mu_F"/>
    <property type="match status" value="1"/>
</dbReference>
<dbReference type="InterPro" id="IPR006528">
    <property type="entry name" value="Phage_head_morphogenesis_dom"/>
</dbReference>
<dbReference type="KEGG" id="msv:Mesil_1913"/>
<dbReference type="Pfam" id="PF18810">
    <property type="entry name" value="PBECR2"/>
    <property type="match status" value="1"/>
</dbReference>
<dbReference type="NCBIfam" id="TIGR01641">
    <property type="entry name" value="phageSPP1_gp7"/>
    <property type="match status" value="1"/>
</dbReference>
<sequence>MAWNVDADPLQPAEATDWFRRKLNLRKDEYRQLTDRARRRAFTVAGVASLDLLAEVHRSLLEALVQGTPYQAWAQNLGPTLAAAWGTTNGYRLKLVFQQNILSAYAAGRYAQLTDPEVLRARPYWMFDAVLDSATTETCRQLNGVVLPHDHPLWAKNYPPRHFACRSGIRSLTVREAQERGITENPPEVQAEAGFGLRSDPSEWGRDWARGVATSASSARWQPAFAGTPPDWRTYGRPEAIPRDRLPPDLLVPSISEVGEAGFRRALARAWGGLEVVVADPTGAGTILNARVLLEHLSREPPDDRERYYGLLPDVVANPYEIWLVPLQSDRGAVAFRKYYLKLYGDKERAFLLVVEQQRGSTWTAYTHIYSSKKRYIADRRIGFLLWGRD</sequence>